<accession>A0A0C2MWR5</accession>
<comment type="caution">
    <text evidence="1">The sequence shown here is derived from an EMBL/GenBank/DDBJ whole genome shotgun (WGS) entry which is preliminary data.</text>
</comment>
<evidence type="ECO:0000313" key="2">
    <source>
        <dbReference type="Proteomes" id="UP000031668"/>
    </source>
</evidence>
<evidence type="ECO:0000313" key="1">
    <source>
        <dbReference type="EMBL" id="KII71781.1"/>
    </source>
</evidence>
<name>A0A0C2MWR5_THEKT</name>
<dbReference type="Proteomes" id="UP000031668">
    <property type="component" value="Unassembled WGS sequence"/>
</dbReference>
<dbReference type="EMBL" id="JWZT01001618">
    <property type="protein sequence ID" value="KII71781.1"/>
    <property type="molecule type" value="Genomic_DNA"/>
</dbReference>
<dbReference type="AlphaFoldDB" id="A0A0C2MWR5"/>
<protein>
    <submittedName>
        <fullName evidence="1">Uncharacterized protein</fullName>
    </submittedName>
</protein>
<sequence>MKIYQAEISPNISTIDKAKVQYKLKLVESCYGINYSSFNFLRLNDGLGYQTLLFVTFSMDAGGKLALDAYHLNFKIFKFTHDASGFEKIVSMSIGVAKGLDDLEDLGMSLITTVDRIDKLREGQKYLKGSQIYFVPNRDQRYQDIPRYAEIQIYLLDKSGRVISNPEVIKDIVEIKVVDSIADSQVPLYTTEYMKKYDLIIVITEPDTQKQWRAIYTFSDYKFIPKERSPSNSEFFGIVPSFMDAKTVDKIPEGSIQLLETFTRVFQCKIRGKNAFTIEKSWNGIMVKQQSVCEVESHKSHLGYLGMFMQVPCSSTEIESCKSQVEKDAQK</sequence>
<proteinExistence type="predicted"/>
<reference evidence="1 2" key="1">
    <citation type="journal article" date="2014" name="Genome Biol. Evol.">
        <title>The genome of the myxosporean Thelohanellus kitauei shows adaptations to nutrient acquisition within its fish host.</title>
        <authorList>
            <person name="Yang Y."/>
            <person name="Xiong J."/>
            <person name="Zhou Z."/>
            <person name="Huo F."/>
            <person name="Miao W."/>
            <person name="Ran C."/>
            <person name="Liu Y."/>
            <person name="Zhang J."/>
            <person name="Feng J."/>
            <person name="Wang M."/>
            <person name="Wang M."/>
            <person name="Wang L."/>
            <person name="Yao B."/>
        </authorList>
    </citation>
    <scope>NUCLEOTIDE SEQUENCE [LARGE SCALE GENOMIC DNA]</scope>
    <source>
        <strain evidence="1">Wuqing</strain>
    </source>
</reference>
<gene>
    <name evidence="1" type="ORF">RF11_12440</name>
</gene>
<organism evidence="1 2">
    <name type="scientific">Thelohanellus kitauei</name>
    <name type="common">Myxosporean</name>
    <dbReference type="NCBI Taxonomy" id="669202"/>
    <lineage>
        <taxon>Eukaryota</taxon>
        <taxon>Metazoa</taxon>
        <taxon>Cnidaria</taxon>
        <taxon>Myxozoa</taxon>
        <taxon>Myxosporea</taxon>
        <taxon>Bivalvulida</taxon>
        <taxon>Platysporina</taxon>
        <taxon>Myxobolidae</taxon>
        <taxon>Thelohanellus</taxon>
    </lineage>
</organism>
<keyword evidence="2" id="KW-1185">Reference proteome</keyword>